<evidence type="ECO:0000313" key="2">
    <source>
        <dbReference type="EMBL" id="GFU17555.1"/>
    </source>
</evidence>
<feature type="transmembrane region" description="Helical" evidence="1">
    <location>
        <begin position="52"/>
        <end position="73"/>
    </location>
</feature>
<keyword evidence="3" id="KW-1185">Reference proteome</keyword>
<keyword evidence="1" id="KW-0472">Membrane</keyword>
<name>A0A8X6QJB5_NEPPI</name>
<evidence type="ECO:0008006" key="4">
    <source>
        <dbReference type="Google" id="ProtNLM"/>
    </source>
</evidence>
<dbReference type="AlphaFoldDB" id="A0A8X6QJB5"/>
<accession>A0A8X6QJB5</accession>
<protein>
    <recommendedName>
        <fullName evidence="4">Transmembrane protein</fullName>
    </recommendedName>
</protein>
<evidence type="ECO:0000256" key="1">
    <source>
        <dbReference type="SAM" id="Phobius"/>
    </source>
</evidence>
<keyword evidence="1" id="KW-0812">Transmembrane</keyword>
<dbReference type="EMBL" id="BMAW01030676">
    <property type="protein sequence ID" value="GFU17555.1"/>
    <property type="molecule type" value="Genomic_DNA"/>
</dbReference>
<feature type="transmembrane region" description="Helical" evidence="1">
    <location>
        <begin position="21"/>
        <end position="40"/>
    </location>
</feature>
<reference evidence="2" key="1">
    <citation type="submission" date="2020-08" db="EMBL/GenBank/DDBJ databases">
        <title>Multicomponent nature underlies the extraordinary mechanical properties of spider dragline silk.</title>
        <authorList>
            <person name="Kono N."/>
            <person name="Nakamura H."/>
            <person name="Mori M."/>
            <person name="Yoshida Y."/>
            <person name="Ohtoshi R."/>
            <person name="Malay A.D."/>
            <person name="Moran D.A.P."/>
            <person name="Tomita M."/>
            <person name="Numata K."/>
            <person name="Arakawa K."/>
        </authorList>
    </citation>
    <scope>NUCLEOTIDE SEQUENCE</scope>
</reference>
<dbReference type="Proteomes" id="UP000887013">
    <property type="component" value="Unassembled WGS sequence"/>
</dbReference>
<evidence type="ECO:0000313" key="3">
    <source>
        <dbReference type="Proteomes" id="UP000887013"/>
    </source>
</evidence>
<organism evidence="2 3">
    <name type="scientific">Nephila pilipes</name>
    <name type="common">Giant wood spider</name>
    <name type="synonym">Nephila maculata</name>
    <dbReference type="NCBI Taxonomy" id="299642"/>
    <lineage>
        <taxon>Eukaryota</taxon>
        <taxon>Metazoa</taxon>
        <taxon>Ecdysozoa</taxon>
        <taxon>Arthropoda</taxon>
        <taxon>Chelicerata</taxon>
        <taxon>Arachnida</taxon>
        <taxon>Araneae</taxon>
        <taxon>Araneomorphae</taxon>
        <taxon>Entelegynae</taxon>
        <taxon>Araneoidea</taxon>
        <taxon>Nephilidae</taxon>
        <taxon>Nephila</taxon>
    </lineage>
</organism>
<gene>
    <name evidence="2" type="ORF">NPIL_508311</name>
</gene>
<keyword evidence="1" id="KW-1133">Transmembrane helix</keyword>
<proteinExistence type="predicted"/>
<comment type="caution">
    <text evidence="2">The sequence shown here is derived from an EMBL/GenBank/DDBJ whole genome shotgun (WGS) entry which is preliminary data.</text>
</comment>
<sequence length="111" mass="13117">MEVSRGQNEEKKGRAWREMGAKFILFYLSWSFLFLFHAAIHPRMLTRSNFRIFILHLNLNLGLRFSFFHRLHVRQGMVGESAVTKGSWFEHKKCFVVLVIVRCLIVASVKF</sequence>